<dbReference type="Pfam" id="PF17111">
    <property type="entry name" value="PigL_N"/>
    <property type="match status" value="1"/>
</dbReference>
<sequence>MGDPLSTISGVLAVTTAAIQSTKFLIDTINGIKDAPKVVKEIGDDLQALKSVLEELFAAMKGPKPPVLRRGGVEGALKHCDQYCTAFGQLLSKWSNETTGDKMSLLTRLKVYFGEDKIEGFREKLRDTKLTLNLALGAATVLTIAQNPDMKDVKDGLLKTREATIVEGKVKAETELNTIEQCLERLPRAEPEKDKSDEEEIDKLNERRISKQLLINMSDEALAELVFARTGQEQTIKGTKATNAGFAYAGNRNAPAGWTGTRKQNISETTADGSGSVAFAGNSWGDVDIMDQRSRAEK</sequence>
<accession>A0A9P4UI36</accession>
<protein>
    <recommendedName>
        <fullName evidence="1">Azaphilone pigments biosynthesis cluster protein L N-terminal domain-containing protein</fullName>
    </recommendedName>
</protein>
<gene>
    <name evidence="2" type="ORF">P171DRAFT_492553</name>
</gene>
<proteinExistence type="predicted"/>
<keyword evidence="3" id="KW-1185">Reference proteome</keyword>
<feature type="domain" description="Azaphilone pigments biosynthesis cluster protein L N-terminal" evidence="1">
    <location>
        <begin position="3"/>
        <end position="212"/>
    </location>
</feature>
<evidence type="ECO:0000259" key="1">
    <source>
        <dbReference type="Pfam" id="PF17111"/>
    </source>
</evidence>
<dbReference type="OrthoDB" id="432483at2759"/>
<dbReference type="EMBL" id="MU001492">
    <property type="protein sequence ID" value="KAF2451281.1"/>
    <property type="molecule type" value="Genomic_DNA"/>
</dbReference>
<comment type="caution">
    <text evidence="2">The sequence shown here is derived from an EMBL/GenBank/DDBJ whole genome shotgun (WGS) entry which is preliminary data.</text>
</comment>
<reference evidence="2" key="1">
    <citation type="journal article" date="2020" name="Stud. Mycol.">
        <title>101 Dothideomycetes genomes: a test case for predicting lifestyles and emergence of pathogens.</title>
        <authorList>
            <person name="Haridas S."/>
            <person name="Albert R."/>
            <person name="Binder M."/>
            <person name="Bloem J."/>
            <person name="Labutti K."/>
            <person name="Salamov A."/>
            <person name="Andreopoulos B."/>
            <person name="Baker S."/>
            <person name="Barry K."/>
            <person name="Bills G."/>
            <person name="Bluhm B."/>
            <person name="Cannon C."/>
            <person name="Castanera R."/>
            <person name="Culley D."/>
            <person name="Daum C."/>
            <person name="Ezra D."/>
            <person name="Gonzalez J."/>
            <person name="Henrissat B."/>
            <person name="Kuo A."/>
            <person name="Liang C."/>
            <person name="Lipzen A."/>
            <person name="Lutzoni F."/>
            <person name="Magnuson J."/>
            <person name="Mondo S."/>
            <person name="Nolan M."/>
            <person name="Ohm R."/>
            <person name="Pangilinan J."/>
            <person name="Park H.-J."/>
            <person name="Ramirez L."/>
            <person name="Alfaro M."/>
            <person name="Sun H."/>
            <person name="Tritt A."/>
            <person name="Yoshinaga Y."/>
            <person name="Zwiers L.-H."/>
            <person name="Turgeon B."/>
            <person name="Goodwin S."/>
            <person name="Spatafora J."/>
            <person name="Crous P."/>
            <person name="Grigoriev I."/>
        </authorList>
    </citation>
    <scope>NUCLEOTIDE SEQUENCE</scope>
    <source>
        <strain evidence="2">CBS 690.94</strain>
    </source>
</reference>
<dbReference type="InterPro" id="IPR031348">
    <property type="entry name" value="PigL_N"/>
</dbReference>
<evidence type="ECO:0000313" key="3">
    <source>
        <dbReference type="Proteomes" id="UP000799764"/>
    </source>
</evidence>
<dbReference type="Proteomes" id="UP000799764">
    <property type="component" value="Unassembled WGS sequence"/>
</dbReference>
<organism evidence="2 3">
    <name type="scientific">Karstenula rhodostoma CBS 690.94</name>
    <dbReference type="NCBI Taxonomy" id="1392251"/>
    <lineage>
        <taxon>Eukaryota</taxon>
        <taxon>Fungi</taxon>
        <taxon>Dikarya</taxon>
        <taxon>Ascomycota</taxon>
        <taxon>Pezizomycotina</taxon>
        <taxon>Dothideomycetes</taxon>
        <taxon>Pleosporomycetidae</taxon>
        <taxon>Pleosporales</taxon>
        <taxon>Massarineae</taxon>
        <taxon>Didymosphaeriaceae</taxon>
        <taxon>Karstenula</taxon>
    </lineage>
</organism>
<dbReference type="AlphaFoldDB" id="A0A9P4UI36"/>
<evidence type="ECO:0000313" key="2">
    <source>
        <dbReference type="EMBL" id="KAF2451281.1"/>
    </source>
</evidence>
<name>A0A9P4UI36_9PLEO</name>